<dbReference type="AlphaFoldDB" id="A0A8X8AKZ1"/>
<dbReference type="NCBIfam" id="TIGR00756">
    <property type="entry name" value="PPR"/>
    <property type="match status" value="1"/>
</dbReference>
<dbReference type="GO" id="GO:0003723">
    <property type="term" value="F:RNA binding"/>
    <property type="evidence" value="ECO:0007669"/>
    <property type="project" value="InterPro"/>
</dbReference>
<comment type="caution">
    <text evidence="1">The sequence shown here is derived from an EMBL/GenBank/DDBJ whole genome shotgun (WGS) entry which is preliminary data.</text>
</comment>
<protein>
    <recommendedName>
        <fullName evidence="3">Pentatricopeptide repeat-containing protein</fullName>
    </recommendedName>
</protein>
<dbReference type="InterPro" id="IPR046960">
    <property type="entry name" value="PPR_At4g14850-like_plant"/>
</dbReference>
<keyword evidence="2" id="KW-1185">Reference proteome</keyword>
<dbReference type="PANTHER" id="PTHR47926:SF458">
    <property type="entry name" value="PENTATRICOPEPTIDE REPEAT-CONTAINING PROTEIN"/>
    <property type="match status" value="1"/>
</dbReference>
<dbReference type="OrthoDB" id="809844at2759"/>
<evidence type="ECO:0000313" key="1">
    <source>
        <dbReference type="EMBL" id="KAG6790274.1"/>
    </source>
</evidence>
<evidence type="ECO:0008006" key="3">
    <source>
        <dbReference type="Google" id="ProtNLM"/>
    </source>
</evidence>
<dbReference type="Pfam" id="PF01535">
    <property type="entry name" value="PPR"/>
    <property type="match status" value="1"/>
</dbReference>
<accession>A0A8X8AKZ1</accession>
<dbReference type="PANTHER" id="PTHR47926">
    <property type="entry name" value="PENTATRICOPEPTIDE REPEAT-CONTAINING PROTEIN"/>
    <property type="match status" value="1"/>
</dbReference>
<name>A0A8X8AKZ1_POPTO</name>
<reference evidence="1" key="1">
    <citation type="journal article" date="2020" name="bioRxiv">
        <title>Hybrid origin of Populus tomentosa Carr. identified through genome sequencing and phylogenomic analysis.</title>
        <authorList>
            <person name="An X."/>
            <person name="Gao K."/>
            <person name="Chen Z."/>
            <person name="Li J."/>
            <person name="Yang X."/>
            <person name="Yang X."/>
            <person name="Zhou J."/>
            <person name="Guo T."/>
            <person name="Zhao T."/>
            <person name="Huang S."/>
            <person name="Miao D."/>
            <person name="Khan W.U."/>
            <person name="Rao P."/>
            <person name="Ye M."/>
            <person name="Lei B."/>
            <person name="Liao W."/>
            <person name="Wang J."/>
            <person name="Ji L."/>
            <person name="Li Y."/>
            <person name="Guo B."/>
            <person name="Mustafa N.S."/>
            <person name="Li S."/>
            <person name="Yun Q."/>
            <person name="Keller S.R."/>
            <person name="Mao J."/>
            <person name="Zhang R."/>
            <person name="Strauss S.H."/>
        </authorList>
    </citation>
    <scope>NUCLEOTIDE SEQUENCE</scope>
    <source>
        <strain evidence="1">GM15</strain>
        <tissue evidence="1">Leaf</tissue>
    </source>
</reference>
<proteinExistence type="predicted"/>
<dbReference type="Proteomes" id="UP000886885">
    <property type="component" value="Chromosome 1D"/>
</dbReference>
<organism evidence="1 2">
    <name type="scientific">Populus tomentosa</name>
    <name type="common">Chinese white poplar</name>
    <dbReference type="NCBI Taxonomy" id="118781"/>
    <lineage>
        <taxon>Eukaryota</taxon>
        <taxon>Viridiplantae</taxon>
        <taxon>Streptophyta</taxon>
        <taxon>Embryophyta</taxon>
        <taxon>Tracheophyta</taxon>
        <taxon>Spermatophyta</taxon>
        <taxon>Magnoliopsida</taxon>
        <taxon>eudicotyledons</taxon>
        <taxon>Gunneridae</taxon>
        <taxon>Pentapetalae</taxon>
        <taxon>rosids</taxon>
        <taxon>fabids</taxon>
        <taxon>Malpighiales</taxon>
        <taxon>Salicaceae</taxon>
        <taxon>Saliceae</taxon>
        <taxon>Populus</taxon>
    </lineage>
</organism>
<dbReference type="InterPro" id="IPR002885">
    <property type="entry name" value="PPR_rpt"/>
</dbReference>
<sequence>MLVKRGDIDGVYGYFLWMRDKNVMSRTLMISGFVQCSKTKKAIDLFMKMKVEVVRSNELIVVSVFAAYADLGELDLGRSVHEYSRKQWV</sequence>
<dbReference type="EMBL" id="JAAWWB010000002">
    <property type="protein sequence ID" value="KAG6790274.1"/>
    <property type="molecule type" value="Genomic_DNA"/>
</dbReference>
<dbReference type="GO" id="GO:0009451">
    <property type="term" value="P:RNA modification"/>
    <property type="evidence" value="ECO:0007669"/>
    <property type="project" value="InterPro"/>
</dbReference>
<gene>
    <name evidence="1" type="ORF">POTOM_006422</name>
</gene>
<evidence type="ECO:0000313" key="2">
    <source>
        <dbReference type="Proteomes" id="UP000886885"/>
    </source>
</evidence>